<dbReference type="Gene3D" id="3.40.50.410">
    <property type="entry name" value="von Willebrand factor, type A domain"/>
    <property type="match status" value="1"/>
</dbReference>
<dbReference type="SMART" id="SM00327">
    <property type="entry name" value="VWA"/>
    <property type="match status" value="1"/>
</dbReference>
<dbReference type="RefSeq" id="WP_225675397.1">
    <property type="nucleotide sequence ID" value="NZ_JAEDAH010000078.1"/>
</dbReference>
<dbReference type="InterPro" id="IPR036465">
    <property type="entry name" value="vWFA_dom_sf"/>
</dbReference>
<keyword evidence="3" id="KW-1133">Transmembrane helix</keyword>
<evidence type="ECO:0000313" key="5">
    <source>
        <dbReference type="EMBL" id="MCA6064429.1"/>
    </source>
</evidence>
<dbReference type="PROSITE" id="PS50234">
    <property type="entry name" value="VWFA"/>
    <property type="match status" value="1"/>
</dbReference>
<dbReference type="Pfam" id="PF00515">
    <property type="entry name" value="TPR_1"/>
    <property type="match status" value="1"/>
</dbReference>
<gene>
    <name evidence="5" type="ORF">I9W95_12505</name>
</gene>
<reference evidence="5 6" key="1">
    <citation type="submission" date="2020-12" db="EMBL/GenBank/DDBJ databases">
        <title>Novel Thalassolituus-related marine hydrocarbonoclastic bacteria mediated algae-derived hydrocarbons mineralization in twilight zone of the northern South China Sea.</title>
        <authorList>
            <person name="Dong C."/>
        </authorList>
    </citation>
    <scope>NUCLEOTIDE SEQUENCE [LARGE SCALE GENOMIC DNA]</scope>
    <source>
        <strain evidence="5 6">IMCC1826</strain>
    </source>
</reference>
<dbReference type="SUPFAM" id="SSF53300">
    <property type="entry name" value="vWA-like"/>
    <property type="match status" value="1"/>
</dbReference>
<feature type="compositionally biased region" description="Low complexity" evidence="2">
    <location>
        <begin position="459"/>
        <end position="529"/>
    </location>
</feature>
<dbReference type="InterPro" id="IPR011990">
    <property type="entry name" value="TPR-like_helical_dom_sf"/>
</dbReference>
<dbReference type="Gene3D" id="1.25.40.10">
    <property type="entry name" value="Tetratricopeptide repeat domain"/>
    <property type="match status" value="1"/>
</dbReference>
<keyword evidence="3" id="KW-0472">Membrane</keyword>
<dbReference type="InterPro" id="IPR019734">
    <property type="entry name" value="TPR_rpt"/>
</dbReference>
<keyword evidence="3" id="KW-0812">Transmembrane</keyword>
<evidence type="ECO:0000259" key="4">
    <source>
        <dbReference type="PROSITE" id="PS50234"/>
    </source>
</evidence>
<dbReference type="PANTHER" id="PTHR22550">
    <property type="entry name" value="SPORE GERMINATION PROTEIN"/>
    <property type="match status" value="1"/>
</dbReference>
<comment type="caution">
    <text evidence="5">The sequence shown here is derived from an EMBL/GenBank/DDBJ whole genome shotgun (WGS) entry which is preliminary data.</text>
</comment>
<accession>A0ABS7ZRM8</accession>
<evidence type="ECO:0000256" key="2">
    <source>
        <dbReference type="SAM" id="MobiDB-lite"/>
    </source>
</evidence>
<evidence type="ECO:0000256" key="1">
    <source>
        <dbReference type="PROSITE-ProRule" id="PRU00339"/>
    </source>
</evidence>
<dbReference type="Pfam" id="PF13519">
    <property type="entry name" value="VWA_2"/>
    <property type="match status" value="1"/>
</dbReference>
<evidence type="ECO:0000256" key="3">
    <source>
        <dbReference type="SAM" id="Phobius"/>
    </source>
</evidence>
<dbReference type="Proteomes" id="UP000714380">
    <property type="component" value="Unassembled WGS sequence"/>
</dbReference>
<proteinExistence type="predicted"/>
<keyword evidence="6" id="KW-1185">Reference proteome</keyword>
<dbReference type="EMBL" id="JAEDAH010000078">
    <property type="protein sequence ID" value="MCA6064429.1"/>
    <property type="molecule type" value="Genomic_DNA"/>
</dbReference>
<dbReference type="InterPro" id="IPR002035">
    <property type="entry name" value="VWF_A"/>
</dbReference>
<sequence length="642" mass="71209">MEWLTDFHFIRPLWLLAIVPALAMIWLLRPASAAAGDWQKVIDPQLLPYLMDDSSAPTSRRTSPLWRALMVIAALATALALAGPTWEKIPQPVHKNQDALLILLDMSLSMGAQDLKPSRYVRATQKITDIIRARRDGQTALIVYAGDAHTVTPLTDDHKTIENLLPALSPFIMPAPGSRPDKAIELAQQLSAAAGVNKAELLLITDGLQNKDTDRIRKALDPARSHLSVIALGTAEGAPVPLPGSGFLRDGSGTIVLPQLDLGPIRALNSTLGIDWRTLTLDDSDWQALLDPDLRPATEDDLTLRQFDQWSDQGYWLILLLLPLALLLFRRGVVLAFVLAIPLTFSDNSYAVEWQDLWQTPDQKGQALFESDPETAARTFHDPAWAGSAAYRSGNYQQALEHWSTLPESPENLYNLGNAQAMNGQLQDAEASYQKALQQQPDFPQAQENLERVRQALKQQEQQQNQQDSQSGDSDQQDQQQGQQQDQNQQGQSQQGDDQNSQSADGQQNKDSAQQDAQSSKQDNAQQDAEQQGKQRSAEQDDTEEPADKAASANENGAAENDDKSEQDAAASQSDEDSEGDQQAESAQRAMQQNSSSLSREEQEAMQQWLNRVPDEPGNLLQRKFLYQYRQNNDQSSEDVLW</sequence>
<dbReference type="PROSITE" id="PS50005">
    <property type="entry name" value="TPR"/>
    <property type="match status" value="1"/>
</dbReference>
<feature type="transmembrane region" description="Helical" evidence="3">
    <location>
        <begin position="65"/>
        <end position="86"/>
    </location>
</feature>
<dbReference type="InterPro" id="IPR050768">
    <property type="entry name" value="UPF0353/GerABKA_families"/>
</dbReference>
<feature type="compositionally biased region" description="Polar residues" evidence="2">
    <location>
        <begin position="583"/>
        <end position="598"/>
    </location>
</feature>
<dbReference type="SUPFAM" id="SSF48452">
    <property type="entry name" value="TPR-like"/>
    <property type="match status" value="1"/>
</dbReference>
<evidence type="ECO:0000313" key="6">
    <source>
        <dbReference type="Proteomes" id="UP000714380"/>
    </source>
</evidence>
<feature type="transmembrane region" description="Helical" evidence="3">
    <location>
        <begin position="315"/>
        <end position="341"/>
    </location>
</feature>
<organism evidence="5 6">
    <name type="scientific">Thalassolituus marinus</name>
    <dbReference type="NCBI Taxonomy" id="671053"/>
    <lineage>
        <taxon>Bacteria</taxon>
        <taxon>Pseudomonadati</taxon>
        <taxon>Pseudomonadota</taxon>
        <taxon>Gammaproteobacteria</taxon>
        <taxon>Oceanospirillales</taxon>
        <taxon>Oceanospirillaceae</taxon>
        <taxon>Thalassolituus</taxon>
    </lineage>
</organism>
<protein>
    <submittedName>
        <fullName evidence="5">VWA domain-containing protein</fullName>
    </submittedName>
</protein>
<feature type="domain" description="VWFA" evidence="4">
    <location>
        <begin position="99"/>
        <end position="236"/>
    </location>
</feature>
<feature type="repeat" description="TPR" evidence="1">
    <location>
        <begin position="410"/>
        <end position="443"/>
    </location>
</feature>
<keyword evidence="1" id="KW-0802">TPR repeat</keyword>
<dbReference type="SMART" id="SM00028">
    <property type="entry name" value="TPR"/>
    <property type="match status" value="1"/>
</dbReference>
<feature type="compositionally biased region" description="Low complexity" evidence="2">
    <location>
        <begin position="549"/>
        <end position="559"/>
    </location>
</feature>
<name>A0ABS7ZRM8_9GAMM</name>
<feature type="region of interest" description="Disordered" evidence="2">
    <location>
        <begin position="456"/>
        <end position="617"/>
    </location>
</feature>
<dbReference type="PANTHER" id="PTHR22550:SF14">
    <property type="entry name" value="VWFA DOMAIN-CONTAINING PROTEIN"/>
    <property type="match status" value="1"/>
</dbReference>